<dbReference type="Gene3D" id="1.10.1220.10">
    <property type="entry name" value="Met repressor-like"/>
    <property type="match status" value="1"/>
</dbReference>
<dbReference type="InterPro" id="IPR010985">
    <property type="entry name" value="Ribbon_hlx_hlx"/>
</dbReference>
<organism evidence="1 2">
    <name type="scientific">Agromyces bauzanensis</name>
    <dbReference type="NCBI Taxonomy" id="1308924"/>
    <lineage>
        <taxon>Bacteria</taxon>
        <taxon>Bacillati</taxon>
        <taxon>Actinomycetota</taxon>
        <taxon>Actinomycetes</taxon>
        <taxon>Micrococcales</taxon>
        <taxon>Microbacteriaceae</taxon>
        <taxon>Agromyces</taxon>
    </lineage>
</organism>
<dbReference type="RefSeq" id="WP_188744769.1">
    <property type="nucleotide sequence ID" value="NZ_BAABFW010000037.1"/>
</dbReference>
<dbReference type="InterPro" id="IPR013321">
    <property type="entry name" value="Arc_rbn_hlx_hlx"/>
</dbReference>
<dbReference type="EMBL" id="BMMD01000042">
    <property type="protein sequence ID" value="GGJ94383.1"/>
    <property type="molecule type" value="Genomic_DNA"/>
</dbReference>
<reference evidence="1" key="2">
    <citation type="submission" date="2020-09" db="EMBL/GenBank/DDBJ databases">
        <authorList>
            <person name="Sun Q."/>
            <person name="Zhou Y."/>
        </authorList>
    </citation>
    <scope>NUCLEOTIDE SEQUENCE</scope>
    <source>
        <strain evidence="1">CGMCC 1.8984</strain>
    </source>
</reference>
<dbReference type="AlphaFoldDB" id="A0A917UXX3"/>
<evidence type="ECO:0008006" key="3">
    <source>
        <dbReference type="Google" id="ProtNLM"/>
    </source>
</evidence>
<sequence length="85" mass="9802">MAAHTIGFAVADEDRARLDALVERFGHGNRSEFLRVAMRRMQHDLFAERVQLIQQRGRRDMGGRVLSPDEVRELVENVVREEVAD</sequence>
<accession>A0A917UXX3</accession>
<dbReference type="SUPFAM" id="SSF47598">
    <property type="entry name" value="Ribbon-helix-helix"/>
    <property type="match status" value="1"/>
</dbReference>
<proteinExistence type="predicted"/>
<name>A0A917UXX3_9MICO</name>
<reference evidence="1" key="1">
    <citation type="journal article" date="2014" name="Int. J. Syst. Evol. Microbiol.">
        <title>Complete genome sequence of Corynebacterium casei LMG S-19264T (=DSM 44701T), isolated from a smear-ripened cheese.</title>
        <authorList>
            <consortium name="US DOE Joint Genome Institute (JGI-PGF)"/>
            <person name="Walter F."/>
            <person name="Albersmeier A."/>
            <person name="Kalinowski J."/>
            <person name="Ruckert C."/>
        </authorList>
    </citation>
    <scope>NUCLEOTIDE SEQUENCE</scope>
    <source>
        <strain evidence="1">CGMCC 1.8984</strain>
    </source>
</reference>
<comment type="caution">
    <text evidence="1">The sequence shown here is derived from an EMBL/GenBank/DDBJ whole genome shotgun (WGS) entry which is preliminary data.</text>
</comment>
<dbReference type="Proteomes" id="UP000636956">
    <property type="component" value="Unassembled WGS sequence"/>
</dbReference>
<keyword evidence="2" id="KW-1185">Reference proteome</keyword>
<gene>
    <name evidence="1" type="ORF">GCM10011372_35870</name>
</gene>
<dbReference type="GO" id="GO:0006355">
    <property type="term" value="P:regulation of DNA-templated transcription"/>
    <property type="evidence" value="ECO:0007669"/>
    <property type="project" value="InterPro"/>
</dbReference>
<evidence type="ECO:0000313" key="1">
    <source>
        <dbReference type="EMBL" id="GGJ94383.1"/>
    </source>
</evidence>
<protein>
    <recommendedName>
        <fullName evidence="3">Ribbon-helix-helix protein, CopG family</fullName>
    </recommendedName>
</protein>
<evidence type="ECO:0000313" key="2">
    <source>
        <dbReference type="Proteomes" id="UP000636956"/>
    </source>
</evidence>